<keyword evidence="11" id="KW-1185">Reference proteome</keyword>
<dbReference type="EC" id="3.2.1.4" evidence="3"/>
<comment type="caution">
    <text evidence="10">The sequence shown here is derived from an EMBL/GenBank/DDBJ whole genome shotgun (WGS) entry which is preliminary data.</text>
</comment>
<dbReference type="Proteomes" id="UP000193920">
    <property type="component" value="Unassembled WGS sequence"/>
</dbReference>
<comment type="similarity">
    <text evidence="2">Belongs to the glycosyl hydrolase 5 (cellulase A) family.</text>
</comment>
<evidence type="ECO:0000256" key="8">
    <source>
        <dbReference type="SAM" id="SignalP"/>
    </source>
</evidence>
<sequence>MKLSKALLLTALTLVSAEKLEYVGVNESCGEFGEGELPGIYNKHYIYPSIDSIKTTIEQGMNVFRINFRWERFQHELFGEFNEFDITEYKKVVDATTAEGATVILDPHNYARYNNNLIGSEEVPIEAFVDFWTKLAEIFKDNEKVWFGLVNEPHDMETDDWFKAARAAVDGIRATGAKNNILIPGNGWTGAWSWGKEAWYGEANADVALRYFSSEDENILFEVHQYFDSDYSGSKATCVQVPCQNNFKEFVEWLKTNNLKGWVGEIGGLADSQCKSCIEEVIEYLQENRDVIKGVQWWAAGPWWGHNVLSIEPNAEKAFPEQMAWLKPYLPGPSELTEVPTFVNEKVYCKGCEVTGTGGDGSFWGWEDEKSCEIDKETCGYNNDDGSVDTPVDTPAVEKIYCKGCEVTGTGGDGSLWGWEDEKSCEIDITTCKIGNNATDDNINNGEKLEYVGVNESCGEFGEGELPGIYNKHYIYPSIDSIKTTIEQGMNVFRINFRWERFQHELFGEFNEFDITEYKKVVDATTAEGATVILDPHNYARYKNNLIGSEEVPIEAFVDFWTKLAEIFKDNEKVWFGLVNEPHDMETDDWFKIARAAVDGIRATGAKNNILIPGNGWTGAWSWGKEAWYGEANADVSLRYFSSEDENILFEVHQYFDTDYSGSKATCVQVPCQNNFKEFVEWLKTNNLKGWVGEIGGLANSQCKSCIEEVIEYLQENRDVIKGVQWWAAGPWWGHNILSIEPNAEKAFPEQMAWLKPYLPGPSELTEVPTFINKKVYCKGCEVTGTGGDGSFWGWEDEKSCEIDKKTCGYNDNTPIENPPVVEKTYCKGCEVTGTGGDGSLWGWEDEKSCEIDVAACKIGEEPTEPSTEATCKFEALGYKCCSHCVSYLEDEDGLWGVENGEWCGISDECIKGYDECWSNKFGYPCCDTCDVFLTDESGDWGVKDLDWCGIPSTCKSN</sequence>
<evidence type="ECO:0000313" key="11">
    <source>
        <dbReference type="Proteomes" id="UP000193920"/>
    </source>
</evidence>
<dbReference type="Gene3D" id="3.20.20.80">
    <property type="entry name" value="Glycosidases"/>
    <property type="match status" value="2"/>
</dbReference>
<dbReference type="PANTHER" id="PTHR34142:SF1">
    <property type="entry name" value="GLYCOSIDE HYDROLASE FAMILY 5 DOMAIN-CONTAINING PROTEIN"/>
    <property type="match status" value="1"/>
</dbReference>
<evidence type="ECO:0000256" key="2">
    <source>
        <dbReference type="ARBA" id="ARBA00005641"/>
    </source>
</evidence>
<comment type="catalytic activity">
    <reaction evidence="1">
        <text>Endohydrolysis of (1-&gt;4)-beta-D-glucosidic linkages in cellulose, lichenin and cereal beta-D-glucans.</text>
        <dbReference type="EC" id="3.2.1.4"/>
    </reaction>
</comment>
<protein>
    <recommendedName>
        <fullName evidence="3">cellulase</fullName>
        <ecNumber evidence="3">3.2.1.4</ecNumber>
    </recommendedName>
</protein>
<organism evidence="10 11">
    <name type="scientific">Neocallimastix californiae</name>
    <dbReference type="NCBI Taxonomy" id="1754190"/>
    <lineage>
        <taxon>Eukaryota</taxon>
        <taxon>Fungi</taxon>
        <taxon>Fungi incertae sedis</taxon>
        <taxon>Chytridiomycota</taxon>
        <taxon>Chytridiomycota incertae sedis</taxon>
        <taxon>Neocallimastigomycetes</taxon>
        <taxon>Neocallimastigales</taxon>
        <taxon>Neocallimastigaceae</taxon>
        <taxon>Neocallimastix</taxon>
    </lineage>
</organism>
<dbReference type="EMBL" id="MCOG01000513">
    <property type="protein sequence ID" value="ORY00987.1"/>
    <property type="molecule type" value="Genomic_DNA"/>
</dbReference>
<dbReference type="AlphaFoldDB" id="A0A1Y1YTC8"/>
<gene>
    <name evidence="10" type="ORF">LY90DRAFT_678698</name>
</gene>
<proteinExistence type="inferred from homology"/>
<feature type="signal peptide" evidence="8">
    <location>
        <begin position="1"/>
        <end position="17"/>
    </location>
</feature>
<keyword evidence="7" id="KW-0326">Glycosidase</keyword>
<dbReference type="PROSITE" id="PS00659">
    <property type="entry name" value="GLYCOSYL_HYDROL_F5"/>
    <property type="match status" value="2"/>
</dbReference>
<keyword evidence="4 8" id="KW-0732">Signal</keyword>
<name>A0A1Y1YTC8_9FUNG</name>
<keyword evidence="5" id="KW-0677">Repeat</keyword>
<dbReference type="Pfam" id="PF02013">
    <property type="entry name" value="CBM_10"/>
    <property type="match status" value="2"/>
</dbReference>
<dbReference type="PROSITE" id="PS51763">
    <property type="entry name" value="CBM10"/>
    <property type="match status" value="2"/>
</dbReference>
<evidence type="ECO:0000256" key="3">
    <source>
        <dbReference type="ARBA" id="ARBA00012601"/>
    </source>
</evidence>
<evidence type="ECO:0000313" key="10">
    <source>
        <dbReference type="EMBL" id="ORY00987.1"/>
    </source>
</evidence>
<dbReference type="Pfam" id="PF00150">
    <property type="entry name" value="Cellulase"/>
    <property type="match status" value="2"/>
</dbReference>
<dbReference type="InterPro" id="IPR002883">
    <property type="entry name" value="CBM10/Dockerin_dom"/>
</dbReference>
<accession>A0A1Y1YTC8</accession>
<dbReference type="InterPro" id="IPR017853">
    <property type="entry name" value="GH"/>
</dbReference>
<dbReference type="STRING" id="1754190.A0A1Y1YTC8"/>
<evidence type="ECO:0000256" key="1">
    <source>
        <dbReference type="ARBA" id="ARBA00000966"/>
    </source>
</evidence>
<dbReference type="SUPFAM" id="SSF51445">
    <property type="entry name" value="(Trans)glycosidases"/>
    <property type="match status" value="2"/>
</dbReference>
<feature type="chain" id="PRO_5012779181" description="cellulase" evidence="8">
    <location>
        <begin position="18"/>
        <end position="958"/>
    </location>
</feature>
<dbReference type="PANTHER" id="PTHR34142">
    <property type="entry name" value="ENDO-BETA-1,4-GLUCANASE A"/>
    <property type="match status" value="1"/>
</dbReference>
<evidence type="ECO:0000259" key="9">
    <source>
        <dbReference type="PROSITE" id="PS51763"/>
    </source>
</evidence>
<evidence type="ECO:0000256" key="4">
    <source>
        <dbReference type="ARBA" id="ARBA00022729"/>
    </source>
</evidence>
<dbReference type="InterPro" id="IPR018087">
    <property type="entry name" value="Glyco_hydro_5_CS"/>
</dbReference>
<keyword evidence="6 10" id="KW-0378">Hydrolase</keyword>
<dbReference type="GO" id="GO:0009251">
    <property type="term" value="P:glucan catabolic process"/>
    <property type="evidence" value="ECO:0007669"/>
    <property type="project" value="TreeGrafter"/>
</dbReference>
<evidence type="ECO:0000256" key="7">
    <source>
        <dbReference type="ARBA" id="ARBA00023295"/>
    </source>
</evidence>
<dbReference type="InterPro" id="IPR001547">
    <property type="entry name" value="Glyco_hydro_5"/>
</dbReference>
<reference evidence="10 11" key="1">
    <citation type="submission" date="2016-08" db="EMBL/GenBank/DDBJ databases">
        <title>A Parts List for Fungal Cellulosomes Revealed by Comparative Genomics.</title>
        <authorList>
            <consortium name="DOE Joint Genome Institute"/>
            <person name="Haitjema C.H."/>
            <person name="Gilmore S.P."/>
            <person name="Henske J.K."/>
            <person name="Solomon K.V."/>
            <person name="De Groot R."/>
            <person name="Kuo A."/>
            <person name="Mondo S.J."/>
            <person name="Salamov A.A."/>
            <person name="Labutti K."/>
            <person name="Zhao Z."/>
            <person name="Chiniquy J."/>
            <person name="Barry K."/>
            <person name="Brewer H.M."/>
            <person name="Purvine S.O."/>
            <person name="Wright A.T."/>
            <person name="Boxma B."/>
            <person name="Van Alen T."/>
            <person name="Hackstein J.H."/>
            <person name="Baker S.E."/>
            <person name="Grigoriev I.V."/>
            <person name="O'Malley M.A."/>
        </authorList>
    </citation>
    <scope>NUCLEOTIDE SEQUENCE [LARGE SCALE GENOMIC DNA]</scope>
    <source>
        <strain evidence="10 11">G1</strain>
    </source>
</reference>
<dbReference type="GO" id="GO:0008810">
    <property type="term" value="F:cellulase activity"/>
    <property type="evidence" value="ECO:0007669"/>
    <property type="project" value="UniProtKB-EC"/>
</dbReference>
<evidence type="ECO:0000256" key="6">
    <source>
        <dbReference type="ARBA" id="ARBA00022801"/>
    </source>
</evidence>
<dbReference type="InterPro" id="IPR009034">
    <property type="entry name" value="Dockerin_dom_fun_sf"/>
</dbReference>
<dbReference type="OrthoDB" id="2109727at2759"/>
<dbReference type="SUPFAM" id="SSF64571">
    <property type="entry name" value="Cellulose docking domain, dockering"/>
    <property type="match status" value="2"/>
</dbReference>
<evidence type="ECO:0000256" key="5">
    <source>
        <dbReference type="ARBA" id="ARBA00022737"/>
    </source>
</evidence>
<dbReference type="Gene3D" id="3.90.1220.10">
    <property type="entry name" value="Cellulose docking domain, dockering"/>
    <property type="match status" value="2"/>
</dbReference>
<feature type="domain" description="CBM10" evidence="9">
    <location>
        <begin position="871"/>
        <end position="907"/>
    </location>
</feature>
<feature type="domain" description="CBM10" evidence="9">
    <location>
        <begin position="916"/>
        <end position="952"/>
    </location>
</feature>